<dbReference type="RefSeq" id="WP_106160779.1">
    <property type="nucleotide sequence ID" value="NZ_PVTT01000002.1"/>
</dbReference>
<keyword evidence="4" id="KW-1185">Reference proteome</keyword>
<dbReference type="InterPro" id="IPR038726">
    <property type="entry name" value="PDDEXK_AddAB-type"/>
</dbReference>
<dbReference type="AlphaFoldDB" id="A0A2T0X2P2"/>
<evidence type="ECO:0000259" key="2">
    <source>
        <dbReference type="Pfam" id="PF12705"/>
    </source>
</evidence>
<gene>
    <name evidence="3" type="ORF">BCF33_2031</name>
</gene>
<evidence type="ECO:0000313" key="3">
    <source>
        <dbReference type="EMBL" id="PRY93165.1"/>
    </source>
</evidence>
<dbReference type="SUPFAM" id="SSF52980">
    <property type="entry name" value="Restriction endonuclease-like"/>
    <property type="match status" value="1"/>
</dbReference>
<dbReference type="InterPro" id="IPR011604">
    <property type="entry name" value="PDDEXK-like_dom_sf"/>
</dbReference>
<evidence type="ECO:0000256" key="1">
    <source>
        <dbReference type="SAM" id="MobiDB-lite"/>
    </source>
</evidence>
<dbReference type="NCBIfam" id="TIGR02786">
    <property type="entry name" value="addB_alphas"/>
    <property type="match status" value="1"/>
</dbReference>
<reference evidence="3 4" key="1">
    <citation type="submission" date="2018-03" db="EMBL/GenBank/DDBJ databases">
        <title>Genomic Encyclopedia of Archaeal and Bacterial Type Strains, Phase II (KMG-II): from individual species to whole genera.</title>
        <authorList>
            <person name="Goeker M."/>
        </authorList>
    </citation>
    <scope>NUCLEOTIDE SEQUENCE [LARGE SCALE GENOMIC DNA]</scope>
    <source>
        <strain evidence="3 4">DSM 29318</strain>
    </source>
</reference>
<proteinExistence type="predicted"/>
<dbReference type="EMBL" id="PVTT01000002">
    <property type="protein sequence ID" value="PRY93165.1"/>
    <property type="molecule type" value="Genomic_DNA"/>
</dbReference>
<protein>
    <submittedName>
        <fullName evidence="3">Double-strand break repair protein AddB</fullName>
    </submittedName>
</protein>
<evidence type="ECO:0000313" key="4">
    <source>
        <dbReference type="Proteomes" id="UP000238801"/>
    </source>
</evidence>
<dbReference type="Proteomes" id="UP000238801">
    <property type="component" value="Unassembled WGS sequence"/>
</dbReference>
<organism evidence="3 4">
    <name type="scientific">Hasllibacter halocynthiae</name>
    <dbReference type="NCBI Taxonomy" id="595589"/>
    <lineage>
        <taxon>Bacteria</taxon>
        <taxon>Pseudomonadati</taxon>
        <taxon>Pseudomonadota</taxon>
        <taxon>Alphaproteobacteria</taxon>
        <taxon>Rhodobacterales</taxon>
        <taxon>Roseobacteraceae</taxon>
        <taxon>Hasllibacter</taxon>
    </lineage>
</organism>
<dbReference type="Pfam" id="PF12705">
    <property type="entry name" value="PDDEXK_1"/>
    <property type="match status" value="1"/>
</dbReference>
<feature type="region of interest" description="Disordered" evidence="1">
    <location>
        <begin position="695"/>
        <end position="717"/>
    </location>
</feature>
<comment type="caution">
    <text evidence="3">The sequence shown here is derived from an EMBL/GenBank/DDBJ whole genome shotgun (WGS) entry which is preliminary data.</text>
</comment>
<dbReference type="InterPro" id="IPR014153">
    <property type="entry name" value="Ds_break_AddB"/>
</dbReference>
<dbReference type="Gene3D" id="3.90.320.10">
    <property type="match status" value="1"/>
</dbReference>
<sequence length="985" mass="105917">MFPPAEGPRLFGLPPGVDAPRALADGLLARAGTAPDALMGATVILNTARMRRRVAEELAARGPRALPRLMLLEEVAAETPVPGLAPAVPRLRRRLELTQLVAGLIAAREADGDAPRRAHLYELADSLNALFEEMHGEGVGPDALEALDVGDQADHWSRALAFLRIAAPFFDEGAAPDVAGRLRVVAETLAARWEAAPPEGPVIVAGSTGSRGATAILMRAVARLPQGALVLPGFDFQMPEELWSALEEDGPVEDGVPLPAEDHPQYRFRALLRSLDARPGDVRPWTRPDPPDPRRGALISLAMRPAPVTDQWLSEGPGLGPLAPLAGRMTLLEAAGPREEAGAIALGLRDAAARGLRAALVTPDRVLARRVTALLGRWGVIPDDSAGVPLHLSAPGRLLREAARLPLDRIGIEPLIALLKHPLVHSGAGRLEHLRWVRALELQLRRHGPPYPRADDFARWAAERDEEGCGPWCAWLGGIVEALVPATLPLGGHVARHVDLAQRLAAGPGGEGAGELWEKAAGEAALRAMEDLAREAPHGGAMDERDYSGLLDAFLGRQEVRRSEVVDKRVRILGTQEARIGGVDLAILGGLNDAVWPGAPDPDPWLNRALRKRAGLPLPERRIGLVAHDFQQAANAPEVWLSRAVRDGEASTVPSRHLARLVQLLKGLPGTGGPDALAAMRGAGAAWLRRAEALDEPGAPVPPEPRPAPAPPVSARPSRWSPSSVRLLIRDPYAVYARQTLGLYPLHSLRPKPDGALRGILVHRALERLTAEPPRADHDAERARLLGVFAEVFEEGAPWPGERRGWLAQIEGIADWLVDRLAEARAEGAVVLREEEGVLDLGPVGTLRATADRIDRARGGGVIWDYKTGTLPSERAQKAFEPQLLIEAMMLEEGAWERLGPMRCLAARHMRVARDPKVADAPLQDMPPARVRGDLVALLQAYREPGRGFRAQAAPEKAADRGEYDHLARRGEWGLADPAPVAPVG</sequence>
<dbReference type="InterPro" id="IPR027417">
    <property type="entry name" value="P-loop_NTPase"/>
</dbReference>
<name>A0A2T0X2P2_9RHOB</name>
<accession>A0A2T0X2P2</accession>
<dbReference type="SUPFAM" id="SSF52540">
    <property type="entry name" value="P-loop containing nucleoside triphosphate hydrolases"/>
    <property type="match status" value="1"/>
</dbReference>
<feature type="compositionally biased region" description="Pro residues" evidence="1">
    <location>
        <begin position="699"/>
        <end position="714"/>
    </location>
</feature>
<dbReference type="InterPro" id="IPR011335">
    <property type="entry name" value="Restrct_endonuc-II-like"/>
</dbReference>
<feature type="domain" description="PD-(D/E)XK endonuclease-like" evidence="2">
    <location>
        <begin position="719"/>
        <end position="921"/>
    </location>
</feature>
<dbReference type="OrthoDB" id="9780606at2"/>